<dbReference type="FunFam" id="1.10.630.10:FF:000018">
    <property type="entry name" value="Cytochrome P450 monooxygenase"/>
    <property type="match status" value="1"/>
</dbReference>
<evidence type="ECO:0000256" key="6">
    <source>
        <dbReference type="ARBA" id="ARBA00023004"/>
    </source>
</evidence>
<dbReference type="EMBL" id="JACHJP010000009">
    <property type="protein sequence ID" value="MBB4919186.1"/>
    <property type="molecule type" value="Genomic_DNA"/>
</dbReference>
<evidence type="ECO:0000256" key="7">
    <source>
        <dbReference type="ARBA" id="ARBA00023033"/>
    </source>
</evidence>
<dbReference type="Proteomes" id="UP000552644">
    <property type="component" value="Unassembled WGS sequence"/>
</dbReference>
<evidence type="ECO:0000256" key="3">
    <source>
        <dbReference type="ARBA" id="ARBA00022617"/>
    </source>
</evidence>
<dbReference type="GO" id="GO:0020037">
    <property type="term" value="F:heme binding"/>
    <property type="evidence" value="ECO:0007669"/>
    <property type="project" value="InterPro"/>
</dbReference>
<comment type="caution">
    <text evidence="8">The sequence shown here is derived from an EMBL/GenBank/DDBJ whole genome shotgun (WGS) entry which is preliminary data.</text>
</comment>
<reference evidence="8 9" key="1">
    <citation type="submission" date="2020-08" db="EMBL/GenBank/DDBJ databases">
        <title>Genomic Encyclopedia of Type Strains, Phase III (KMG-III): the genomes of soil and plant-associated and newly described type strains.</title>
        <authorList>
            <person name="Whitman W."/>
        </authorList>
    </citation>
    <scope>NUCLEOTIDE SEQUENCE [LARGE SCALE GENOMIC DNA]</scope>
    <source>
        <strain evidence="8 9">CECT 8840</strain>
    </source>
</reference>
<dbReference type="PANTHER" id="PTHR46696">
    <property type="entry name" value="P450, PUTATIVE (EUROFUNG)-RELATED"/>
    <property type="match status" value="1"/>
</dbReference>
<dbReference type="InterPro" id="IPR036396">
    <property type="entry name" value="Cyt_P450_sf"/>
</dbReference>
<dbReference type="RefSeq" id="WP_184721183.1">
    <property type="nucleotide sequence ID" value="NZ_JACHJP010000009.1"/>
</dbReference>
<accession>A0A7W7VQM7</accession>
<evidence type="ECO:0000256" key="2">
    <source>
        <dbReference type="ARBA" id="ARBA00010617"/>
    </source>
</evidence>
<dbReference type="PRINTS" id="PR00385">
    <property type="entry name" value="P450"/>
</dbReference>
<keyword evidence="4" id="KW-0479">Metal-binding</keyword>
<dbReference type="InterPro" id="IPR002397">
    <property type="entry name" value="Cyt_P450_B"/>
</dbReference>
<keyword evidence="7" id="KW-0503">Monooxygenase</keyword>
<gene>
    <name evidence="8" type="ORF">FHS44_006328</name>
</gene>
<dbReference type="AlphaFoldDB" id="A0A7W7VQM7"/>
<evidence type="ECO:0000313" key="8">
    <source>
        <dbReference type="EMBL" id="MBB4919186.1"/>
    </source>
</evidence>
<dbReference type="GO" id="GO:0005506">
    <property type="term" value="F:iron ion binding"/>
    <property type="evidence" value="ECO:0007669"/>
    <property type="project" value="InterPro"/>
</dbReference>
<name>A0A7W7VQM7_9ACTN</name>
<comment type="cofactor">
    <cofactor evidence="1">
        <name>heme</name>
        <dbReference type="ChEBI" id="CHEBI:30413"/>
    </cofactor>
</comment>
<dbReference type="Gene3D" id="1.10.630.10">
    <property type="entry name" value="Cytochrome P450"/>
    <property type="match status" value="1"/>
</dbReference>
<keyword evidence="6" id="KW-0408">Iron</keyword>
<evidence type="ECO:0000256" key="4">
    <source>
        <dbReference type="ARBA" id="ARBA00022723"/>
    </source>
</evidence>
<evidence type="ECO:0000256" key="1">
    <source>
        <dbReference type="ARBA" id="ARBA00001971"/>
    </source>
</evidence>
<dbReference type="GO" id="GO:0004497">
    <property type="term" value="F:monooxygenase activity"/>
    <property type="evidence" value="ECO:0007669"/>
    <property type="project" value="UniProtKB-KW"/>
</dbReference>
<dbReference type="PRINTS" id="PR00359">
    <property type="entry name" value="BP450"/>
</dbReference>
<dbReference type="InterPro" id="IPR001128">
    <property type="entry name" value="Cyt_P450"/>
</dbReference>
<protein>
    <submittedName>
        <fullName evidence="8">Pentalenolactone synthase</fullName>
        <ecNumber evidence="8">1.14.19.8</ecNumber>
    </submittedName>
</protein>
<dbReference type="EC" id="1.14.19.8" evidence="8"/>
<dbReference type="CDD" id="cd11031">
    <property type="entry name" value="Cyp158A-like"/>
    <property type="match status" value="1"/>
</dbReference>
<comment type="similarity">
    <text evidence="2">Belongs to the cytochrome P450 family.</text>
</comment>
<organism evidence="8 9">
    <name type="scientific">Streptosporangium saharense</name>
    <dbReference type="NCBI Taxonomy" id="1706840"/>
    <lineage>
        <taxon>Bacteria</taxon>
        <taxon>Bacillati</taxon>
        <taxon>Actinomycetota</taxon>
        <taxon>Actinomycetes</taxon>
        <taxon>Streptosporangiales</taxon>
        <taxon>Streptosporangiaceae</taxon>
        <taxon>Streptosporangium</taxon>
    </lineage>
</organism>
<dbReference type="SUPFAM" id="SSF48264">
    <property type="entry name" value="Cytochrome P450"/>
    <property type="match status" value="1"/>
</dbReference>
<dbReference type="GO" id="GO:0016705">
    <property type="term" value="F:oxidoreductase activity, acting on paired donors, with incorporation or reduction of molecular oxygen"/>
    <property type="evidence" value="ECO:0007669"/>
    <property type="project" value="InterPro"/>
</dbReference>
<evidence type="ECO:0000256" key="5">
    <source>
        <dbReference type="ARBA" id="ARBA00023002"/>
    </source>
</evidence>
<keyword evidence="3" id="KW-0349">Heme</keyword>
<evidence type="ECO:0000313" key="9">
    <source>
        <dbReference type="Proteomes" id="UP000552644"/>
    </source>
</evidence>
<sequence>MADDVNDLEDPADLPKLPFLRNNPLDLPQAYHALRDGEPVARVCTQAGDVAWLVTGYEEAKEAFADRRLGRSTPTPERVSRISNSVLLGGPRSDTIEVEKTKHERMRRLFAPAFSARRMSALAPRVREFVDTLLDDMAEHGPPADLRERVSLPLPVLVICELLGVPYADRGHFRKLAETVGTLSDPRRAQDAMDALSEYTRKIVIDKRENPGEDVFSDLARADVPDEEVALLSAGLLFAGHETTINQIDYGVLLLLSNPEQRDALVADPAMIDKAVEEILRVAAPSNHGLPRYAHEDVTIGGVTIERGDAVIIAMTAANRDVRAFADPNRFDIGRVPGSQHLGFGYAVHYCIGASLARVEMREMIGGLFRRFPTLSLTVPPEELTEQRDSLTGGVDRIPVTW</sequence>
<dbReference type="Pfam" id="PF00067">
    <property type="entry name" value="p450"/>
    <property type="match status" value="1"/>
</dbReference>
<keyword evidence="5 8" id="KW-0560">Oxidoreductase</keyword>
<proteinExistence type="inferred from homology"/>
<dbReference type="PANTHER" id="PTHR46696:SF5">
    <property type="entry name" value="CYTOCHROME P450 BJ-1"/>
    <property type="match status" value="1"/>
</dbReference>
<keyword evidence="9" id="KW-1185">Reference proteome</keyword>